<proteinExistence type="inferred from homology"/>
<evidence type="ECO:0000313" key="3">
    <source>
        <dbReference type="EMBL" id="OTP65491.1"/>
    </source>
</evidence>
<dbReference type="InterPro" id="IPR015421">
    <property type="entry name" value="PyrdxlP-dep_Trfase_major"/>
</dbReference>
<protein>
    <recommendedName>
        <fullName evidence="1">Aminotransferase</fullName>
        <ecNumber evidence="1">2.6.1.-</ecNumber>
    </recommendedName>
</protein>
<name>A0A242M341_CABSO</name>
<comment type="cofactor">
    <cofactor evidence="1">
        <name>pyridoxal 5'-phosphate</name>
        <dbReference type="ChEBI" id="CHEBI:597326"/>
    </cofactor>
</comment>
<accession>A0A242M341</accession>
<dbReference type="AlphaFoldDB" id="A0A242M341"/>
<dbReference type="PROSITE" id="PS00105">
    <property type="entry name" value="AA_TRANSFER_CLASS_1"/>
    <property type="match status" value="1"/>
</dbReference>
<dbReference type="PANTHER" id="PTHR43510">
    <property type="entry name" value="AMINOTRANSFERASE FUNCTION, HYPOTHETICAL (EUROFUNG)"/>
    <property type="match status" value="1"/>
</dbReference>
<sequence length="375" mass="41566">MKIKDFLVERWMDRYEHEARYNLAETCVESLTVDQLLTLTGKQDSIMDELRPMKLTYGAIEGSDRLRANIAALYDHQTPKNILVTHGAIGANALVYETLIEPGDRVIAVLPTYQQHYSIPESHGADVHLLTLREENRFLPDLDELRTLASPATKLIAVNNPNNPTGSLMDEAFLKEVVAIARSCGAYLLCDEVYRGTNQEGSGFTASVADLYERGISTGSMSKTWSLAGLRLGWIAGPVDLIRAVCIHRDYNTISVGMIDDHLASVALEAKDRILARNHAITRTNLATLDAWIQQEPLVSYVKPKAATVCLLKFDVDMSSTEFCTSLIEATGVMLTPGSAFEMEGYVRIGFANPLDVLEQGLERVSDFLKDIVRK</sequence>
<evidence type="ECO:0000259" key="2">
    <source>
        <dbReference type="Pfam" id="PF00155"/>
    </source>
</evidence>
<dbReference type="EC" id="2.6.1.-" evidence="1"/>
<feature type="domain" description="Aminotransferase class I/classII large" evidence="2">
    <location>
        <begin position="55"/>
        <end position="360"/>
    </location>
</feature>
<dbReference type="SUPFAM" id="SSF53383">
    <property type="entry name" value="PLP-dependent transferases"/>
    <property type="match status" value="1"/>
</dbReference>
<reference evidence="3 4" key="1">
    <citation type="submission" date="2017-03" db="EMBL/GenBank/DDBJ databases">
        <title>Genome analysis of strain PAMC 26577.</title>
        <authorList>
            <person name="Oh H.-M."/>
            <person name="Yang J.-A."/>
        </authorList>
    </citation>
    <scope>NUCLEOTIDE SEQUENCE [LARGE SCALE GENOMIC DNA]</scope>
    <source>
        <strain evidence="3 4">PAMC 26577</strain>
    </source>
</reference>
<dbReference type="InterPro" id="IPR004839">
    <property type="entry name" value="Aminotransferase_I/II_large"/>
</dbReference>
<evidence type="ECO:0000256" key="1">
    <source>
        <dbReference type="RuleBase" id="RU000481"/>
    </source>
</evidence>
<dbReference type="RefSeq" id="WP_075358429.1">
    <property type="nucleotide sequence ID" value="NZ_MSRG01000026.1"/>
</dbReference>
<dbReference type="Gene3D" id="3.90.1150.10">
    <property type="entry name" value="Aspartate Aminotransferase, domain 1"/>
    <property type="match status" value="1"/>
</dbReference>
<dbReference type="InterPro" id="IPR015422">
    <property type="entry name" value="PyrdxlP-dep_Trfase_small"/>
</dbReference>
<comment type="caution">
    <text evidence="3">The sequence shown here is derived from an EMBL/GenBank/DDBJ whole genome shotgun (WGS) entry which is preliminary data.</text>
</comment>
<keyword evidence="1 3" id="KW-0808">Transferase</keyword>
<dbReference type="NCBIfam" id="NF005593">
    <property type="entry name" value="PRK07324.1"/>
    <property type="match status" value="1"/>
</dbReference>
<dbReference type="GO" id="GO:0008483">
    <property type="term" value="F:transaminase activity"/>
    <property type="evidence" value="ECO:0007669"/>
    <property type="project" value="UniProtKB-KW"/>
</dbReference>
<evidence type="ECO:0000313" key="4">
    <source>
        <dbReference type="Proteomes" id="UP000195221"/>
    </source>
</evidence>
<dbReference type="PANTHER" id="PTHR43510:SF1">
    <property type="entry name" value="AMINOTRANSFERASE FUNCTION, HYPOTHETICAL (EUROFUNG)"/>
    <property type="match status" value="1"/>
</dbReference>
<dbReference type="InterPro" id="IPR004838">
    <property type="entry name" value="NHTrfase_class1_PyrdxlP-BS"/>
</dbReference>
<dbReference type="CDD" id="cd00609">
    <property type="entry name" value="AAT_like"/>
    <property type="match status" value="1"/>
</dbReference>
<keyword evidence="1 3" id="KW-0032">Aminotransferase</keyword>
<gene>
    <name evidence="3" type="ORF">PAMC26577_40340</name>
</gene>
<dbReference type="Pfam" id="PF00155">
    <property type="entry name" value="Aminotran_1_2"/>
    <property type="match status" value="1"/>
</dbReference>
<organism evidence="3 4">
    <name type="scientific">Caballeronia sordidicola</name>
    <name type="common">Burkholderia sordidicola</name>
    <dbReference type="NCBI Taxonomy" id="196367"/>
    <lineage>
        <taxon>Bacteria</taxon>
        <taxon>Pseudomonadati</taxon>
        <taxon>Pseudomonadota</taxon>
        <taxon>Betaproteobacteria</taxon>
        <taxon>Burkholderiales</taxon>
        <taxon>Burkholderiaceae</taxon>
        <taxon>Caballeronia</taxon>
    </lineage>
</organism>
<dbReference type="GO" id="GO:0030170">
    <property type="term" value="F:pyridoxal phosphate binding"/>
    <property type="evidence" value="ECO:0007669"/>
    <property type="project" value="InterPro"/>
</dbReference>
<dbReference type="InterPro" id="IPR015424">
    <property type="entry name" value="PyrdxlP-dep_Trfase"/>
</dbReference>
<dbReference type="Gene3D" id="3.40.640.10">
    <property type="entry name" value="Type I PLP-dependent aspartate aminotransferase-like (Major domain)"/>
    <property type="match status" value="1"/>
</dbReference>
<dbReference type="EMBL" id="NBTZ01000181">
    <property type="protein sequence ID" value="OTP65491.1"/>
    <property type="molecule type" value="Genomic_DNA"/>
</dbReference>
<dbReference type="Proteomes" id="UP000195221">
    <property type="component" value="Unassembled WGS sequence"/>
</dbReference>
<comment type="similarity">
    <text evidence="1">Belongs to the class-I pyridoxal-phosphate-dependent aminotransferase family.</text>
</comment>